<dbReference type="GO" id="GO:0005975">
    <property type="term" value="P:carbohydrate metabolic process"/>
    <property type="evidence" value="ECO:0007669"/>
    <property type="project" value="InterPro"/>
</dbReference>
<comment type="similarity">
    <text evidence="1 2">Belongs to the glycosyl hydrolase 1 family.</text>
</comment>
<dbReference type="PANTHER" id="PTHR10353:SF302">
    <property type="entry name" value="BETA-GLUCOSIDASE 40"/>
    <property type="match status" value="1"/>
</dbReference>
<dbReference type="GO" id="GO:0008422">
    <property type="term" value="F:beta-glucosidase activity"/>
    <property type="evidence" value="ECO:0007669"/>
    <property type="project" value="TreeGrafter"/>
</dbReference>
<dbReference type="AlphaFoldDB" id="A0A6P5F455"/>
<proteinExistence type="inferred from homology"/>
<dbReference type="SUPFAM" id="SSF51445">
    <property type="entry name" value="(Trans)glycosidases"/>
    <property type="match status" value="1"/>
</dbReference>
<organism evidence="5">
    <name type="scientific">Ananas comosus</name>
    <name type="common">Pineapple</name>
    <name type="synonym">Ananas ananas</name>
    <dbReference type="NCBI Taxonomy" id="4615"/>
    <lineage>
        <taxon>Eukaryota</taxon>
        <taxon>Viridiplantae</taxon>
        <taxon>Streptophyta</taxon>
        <taxon>Embryophyta</taxon>
        <taxon>Tracheophyta</taxon>
        <taxon>Spermatophyta</taxon>
        <taxon>Magnoliopsida</taxon>
        <taxon>Liliopsida</taxon>
        <taxon>Poales</taxon>
        <taxon>Bromeliaceae</taxon>
        <taxon>Bromelioideae</taxon>
        <taxon>Ananas</taxon>
    </lineage>
</organism>
<reference evidence="4 5" key="2">
    <citation type="submission" date="2025-04" db="UniProtKB">
        <authorList>
            <consortium name="RefSeq"/>
        </authorList>
    </citation>
    <scope>IDENTIFICATION</scope>
    <source>
        <tissue evidence="4 5">Leaf</tissue>
    </source>
</reference>
<dbReference type="InterPro" id="IPR017853">
    <property type="entry name" value="GH"/>
</dbReference>
<dbReference type="PANTHER" id="PTHR10353">
    <property type="entry name" value="GLYCOSYL HYDROLASE"/>
    <property type="match status" value="1"/>
</dbReference>
<dbReference type="RefSeq" id="XP_020088247.1">
    <property type="nucleotide sequence ID" value="XM_020232658.1"/>
</dbReference>
<keyword evidence="3" id="KW-1185">Reference proteome</keyword>
<name>A0A6P5F455_ANACO</name>
<dbReference type="RefSeq" id="XP_020088248.1">
    <property type="nucleotide sequence ID" value="XM_020232659.1"/>
</dbReference>
<dbReference type="Pfam" id="PF00232">
    <property type="entry name" value="Glyco_hydro_1"/>
    <property type="match status" value="1"/>
</dbReference>
<evidence type="ECO:0000256" key="1">
    <source>
        <dbReference type="ARBA" id="ARBA00010838"/>
    </source>
</evidence>
<evidence type="ECO:0000313" key="5">
    <source>
        <dbReference type="RefSeq" id="XP_020088248.1"/>
    </source>
</evidence>
<dbReference type="InterPro" id="IPR001360">
    <property type="entry name" value="Glyco_hydro_1"/>
</dbReference>
<protein>
    <submittedName>
        <fullName evidence="4 5">Beta-glucosidase 40-like isoform X1</fullName>
    </submittedName>
</protein>
<evidence type="ECO:0000313" key="3">
    <source>
        <dbReference type="Proteomes" id="UP000515123"/>
    </source>
</evidence>
<dbReference type="OrthoDB" id="785873at2759"/>
<gene>
    <name evidence="4 5" type="primary">LOC109710181</name>
</gene>
<evidence type="ECO:0000256" key="2">
    <source>
        <dbReference type="RuleBase" id="RU003690"/>
    </source>
</evidence>
<sequence>MTNSSEDIAATQRAQDFQFGWFIDPLVFGDYPISMRTRVKNRLPRFTGDESALIKRSLDFVEISHYTTYYAQKSSIDIIGELLNDTLADSGAATLTFKDLRPIGDRANSI</sequence>
<dbReference type="Proteomes" id="UP000515123">
    <property type="component" value="Linkage group 5"/>
</dbReference>
<evidence type="ECO:0000313" key="4">
    <source>
        <dbReference type="RefSeq" id="XP_020088247.1"/>
    </source>
</evidence>
<reference evidence="3" key="1">
    <citation type="journal article" date="2015" name="Nat. Genet.">
        <title>The pineapple genome and the evolution of CAM photosynthesis.</title>
        <authorList>
            <person name="Ming R."/>
            <person name="VanBuren R."/>
            <person name="Wai C.M."/>
            <person name="Tang H."/>
            <person name="Schatz M.C."/>
            <person name="Bowers J.E."/>
            <person name="Lyons E."/>
            <person name="Wang M.L."/>
            <person name="Chen J."/>
            <person name="Biggers E."/>
            <person name="Zhang J."/>
            <person name="Huang L."/>
            <person name="Zhang L."/>
            <person name="Miao W."/>
            <person name="Zhang J."/>
            <person name="Ye Z."/>
            <person name="Miao C."/>
            <person name="Lin Z."/>
            <person name="Wang H."/>
            <person name="Zhou H."/>
            <person name="Yim W.C."/>
            <person name="Priest H.D."/>
            <person name="Zheng C."/>
            <person name="Woodhouse M."/>
            <person name="Edger P.P."/>
            <person name="Guyot R."/>
            <person name="Guo H.B."/>
            <person name="Guo H."/>
            <person name="Zheng G."/>
            <person name="Singh R."/>
            <person name="Sharma A."/>
            <person name="Min X."/>
            <person name="Zheng Y."/>
            <person name="Lee H."/>
            <person name="Gurtowski J."/>
            <person name="Sedlazeck F.J."/>
            <person name="Harkess A."/>
            <person name="McKain M.R."/>
            <person name="Liao Z."/>
            <person name="Fang J."/>
            <person name="Liu J."/>
            <person name="Zhang X."/>
            <person name="Zhang Q."/>
            <person name="Hu W."/>
            <person name="Qin Y."/>
            <person name="Wang K."/>
            <person name="Chen L.Y."/>
            <person name="Shirley N."/>
            <person name="Lin Y.R."/>
            <person name="Liu L.Y."/>
            <person name="Hernandez A.G."/>
            <person name="Wright C.L."/>
            <person name="Bulone V."/>
            <person name="Tuskan G.A."/>
            <person name="Heath K."/>
            <person name="Zee F."/>
            <person name="Moore P.H."/>
            <person name="Sunkar R."/>
            <person name="Leebens-Mack J.H."/>
            <person name="Mockler T."/>
            <person name="Bennetzen J.L."/>
            <person name="Freeling M."/>
            <person name="Sankoff D."/>
            <person name="Paterson A.H."/>
            <person name="Zhu X."/>
            <person name="Yang X."/>
            <person name="Smith J.A."/>
            <person name="Cushman J.C."/>
            <person name="Paull R.E."/>
            <person name="Yu Q."/>
        </authorList>
    </citation>
    <scope>NUCLEOTIDE SEQUENCE [LARGE SCALE GENOMIC DNA]</scope>
    <source>
        <strain evidence="3">cv. F153</strain>
    </source>
</reference>
<dbReference type="Gene3D" id="3.20.20.80">
    <property type="entry name" value="Glycosidases"/>
    <property type="match status" value="1"/>
</dbReference>
<accession>A0A6P5F455</accession>
<dbReference type="GeneID" id="109710181"/>